<dbReference type="InterPro" id="IPR036641">
    <property type="entry name" value="HPT_dom_sf"/>
</dbReference>
<protein>
    <recommendedName>
        <fullName evidence="3">HPt domain-containing protein</fullName>
    </recommendedName>
</protein>
<dbReference type="GO" id="GO:0000160">
    <property type="term" value="P:phosphorelay signal transduction system"/>
    <property type="evidence" value="ECO:0007669"/>
    <property type="project" value="InterPro"/>
</dbReference>
<gene>
    <name evidence="1" type="ORF">CAL28_10965</name>
</gene>
<evidence type="ECO:0000313" key="2">
    <source>
        <dbReference type="Proteomes" id="UP000215767"/>
    </source>
</evidence>
<name>A0A261UGI1_9BORD</name>
<accession>A0A261UGI1</accession>
<dbReference type="AlphaFoldDB" id="A0A261UGI1"/>
<reference evidence="2" key="1">
    <citation type="submission" date="2017-05" db="EMBL/GenBank/DDBJ databases">
        <title>Complete and WGS of Bordetella genogroups.</title>
        <authorList>
            <person name="Spilker T."/>
            <person name="Lipuma J."/>
        </authorList>
    </citation>
    <scope>NUCLEOTIDE SEQUENCE [LARGE SCALE GENOMIC DNA]</scope>
    <source>
        <strain evidence="2">AU8856</strain>
    </source>
</reference>
<evidence type="ECO:0008006" key="3">
    <source>
        <dbReference type="Google" id="ProtNLM"/>
    </source>
</evidence>
<sequence>MPLQLDLHTLTELYPSPGERRQFLQRALEILREDRAALQYALAGHACERAAELAHRLQGSVAFLTGEPEQAAAILRPLERAIKQGLPPDSRDIELAALDHLTTLESAMDRATHPD</sequence>
<dbReference type="EMBL" id="NEVS01000004">
    <property type="protein sequence ID" value="OZI59993.1"/>
    <property type="molecule type" value="Genomic_DNA"/>
</dbReference>
<proteinExistence type="predicted"/>
<dbReference type="Proteomes" id="UP000215767">
    <property type="component" value="Unassembled WGS sequence"/>
</dbReference>
<keyword evidence="2" id="KW-1185">Reference proteome</keyword>
<dbReference type="SUPFAM" id="SSF47226">
    <property type="entry name" value="Histidine-containing phosphotransfer domain, HPT domain"/>
    <property type="match status" value="1"/>
</dbReference>
<organism evidence="1 2">
    <name type="scientific">Bordetella genomosp. 11</name>
    <dbReference type="NCBI Taxonomy" id="1416808"/>
    <lineage>
        <taxon>Bacteria</taxon>
        <taxon>Pseudomonadati</taxon>
        <taxon>Pseudomonadota</taxon>
        <taxon>Betaproteobacteria</taxon>
        <taxon>Burkholderiales</taxon>
        <taxon>Alcaligenaceae</taxon>
        <taxon>Bordetella</taxon>
    </lineage>
</organism>
<dbReference type="RefSeq" id="WP_094841413.1">
    <property type="nucleotide sequence ID" value="NZ_NEVS01000004.1"/>
</dbReference>
<dbReference type="Gene3D" id="1.20.120.160">
    <property type="entry name" value="HPT domain"/>
    <property type="match status" value="1"/>
</dbReference>
<comment type="caution">
    <text evidence="1">The sequence shown here is derived from an EMBL/GenBank/DDBJ whole genome shotgun (WGS) entry which is preliminary data.</text>
</comment>
<dbReference type="OrthoDB" id="8637070at2"/>
<evidence type="ECO:0000313" key="1">
    <source>
        <dbReference type="EMBL" id="OZI59993.1"/>
    </source>
</evidence>